<dbReference type="AlphaFoldDB" id="A0A6L9MMK1"/>
<keyword evidence="3" id="KW-1185">Reference proteome</keyword>
<reference evidence="2 3" key="1">
    <citation type="submission" date="2020-01" db="EMBL/GenBank/DDBJ databases">
        <title>Genomes of bacteria type strains.</title>
        <authorList>
            <person name="Chen J."/>
            <person name="Zhu S."/>
            <person name="Chen J."/>
        </authorList>
    </citation>
    <scope>NUCLEOTIDE SEQUENCE [LARGE SCALE GENOMIC DNA]</scope>
    <source>
        <strain evidence="2 3">KCTC 52919</strain>
    </source>
</reference>
<dbReference type="CDD" id="cd03808">
    <property type="entry name" value="GT4_CapM-like"/>
    <property type="match status" value="1"/>
</dbReference>
<feature type="domain" description="Glycosyltransferase subfamily 4-like N-terminal" evidence="1">
    <location>
        <begin position="23"/>
        <end position="172"/>
    </location>
</feature>
<dbReference type="PANTHER" id="PTHR12526">
    <property type="entry name" value="GLYCOSYLTRANSFERASE"/>
    <property type="match status" value="1"/>
</dbReference>
<gene>
    <name evidence="2" type="ORF">GTW51_20405</name>
</gene>
<comment type="caution">
    <text evidence="2">The sequence shown here is derived from an EMBL/GenBank/DDBJ whole genome shotgun (WGS) entry which is preliminary data.</text>
</comment>
<protein>
    <submittedName>
        <fullName evidence="2">Glycosyltransferase</fullName>
    </submittedName>
</protein>
<evidence type="ECO:0000313" key="2">
    <source>
        <dbReference type="EMBL" id="NDV89043.1"/>
    </source>
</evidence>
<name>A0A6L9MMK1_9HYPH</name>
<dbReference type="GO" id="GO:0016757">
    <property type="term" value="F:glycosyltransferase activity"/>
    <property type="evidence" value="ECO:0007669"/>
    <property type="project" value="TreeGrafter"/>
</dbReference>
<dbReference type="Gene3D" id="3.40.50.2000">
    <property type="entry name" value="Glycogen Phosphorylase B"/>
    <property type="match status" value="2"/>
</dbReference>
<dbReference type="SUPFAM" id="SSF53756">
    <property type="entry name" value="UDP-Glycosyltransferase/glycogen phosphorylase"/>
    <property type="match status" value="1"/>
</dbReference>
<keyword evidence="2" id="KW-0808">Transferase</keyword>
<dbReference type="EMBL" id="JAAAMJ010000025">
    <property type="protein sequence ID" value="NDV89043.1"/>
    <property type="molecule type" value="Genomic_DNA"/>
</dbReference>
<organism evidence="2 3">
    <name type="scientific">Aurantimonas aggregata</name>
    <dbReference type="NCBI Taxonomy" id="2047720"/>
    <lineage>
        <taxon>Bacteria</taxon>
        <taxon>Pseudomonadati</taxon>
        <taxon>Pseudomonadota</taxon>
        <taxon>Alphaproteobacteria</taxon>
        <taxon>Hyphomicrobiales</taxon>
        <taxon>Aurantimonadaceae</taxon>
        <taxon>Aurantimonas</taxon>
    </lineage>
</organism>
<dbReference type="Proteomes" id="UP000476332">
    <property type="component" value="Unassembled WGS sequence"/>
</dbReference>
<dbReference type="Pfam" id="PF13692">
    <property type="entry name" value="Glyco_trans_1_4"/>
    <property type="match status" value="1"/>
</dbReference>
<accession>A0A6L9MMK1</accession>
<dbReference type="PANTHER" id="PTHR12526:SF638">
    <property type="entry name" value="SPORE COAT PROTEIN SA"/>
    <property type="match status" value="1"/>
</dbReference>
<sequence length="394" mass="43686">MVGPRRILIAINTSWNIHNFRSGLIRALVAQGYEVVAAAPRDDYSERLAETGCRYVSLPMDNKGTSPLNDLLLTLRFWRLLHEEKPDIFLGYTIKPNIYGSIAARVHRIPAINNIAGLGVAFGGVNWLNRLVKKLYRIGLGSASKVFFQNDDDRRLFIDEKIVRPDVTALLPGSGIDLARFCPTETADRSTGADFTFLLVARLLWDKGIAEYVEAARLVRSRIPDARFQILGFLDVESRGVVPRDTMNAWIAEGIIEYLGVTDDVRPPLSGADCVVLPSYYREGTPRSLLEAAAMGRPIITTNWVGCRDVVDDGINGYLCRPRDASDLAAKMLAMAELDDQARTTMGRAGRAKMEREFDESIVVSRYLEAIQKILGRDNALHRLPSPIAPAADG</sequence>
<dbReference type="Pfam" id="PF13579">
    <property type="entry name" value="Glyco_trans_4_4"/>
    <property type="match status" value="1"/>
</dbReference>
<evidence type="ECO:0000313" key="3">
    <source>
        <dbReference type="Proteomes" id="UP000476332"/>
    </source>
</evidence>
<proteinExistence type="predicted"/>
<dbReference type="InterPro" id="IPR028098">
    <property type="entry name" value="Glyco_trans_4-like_N"/>
</dbReference>
<evidence type="ECO:0000259" key="1">
    <source>
        <dbReference type="Pfam" id="PF13579"/>
    </source>
</evidence>